<dbReference type="GO" id="GO:0071555">
    <property type="term" value="P:cell wall organization"/>
    <property type="evidence" value="ECO:0007669"/>
    <property type="project" value="UniProtKB-KW"/>
</dbReference>
<reference evidence="11 12" key="1">
    <citation type="submission" date="2016-10" db="EMBL/GenBank/DDBJ databases">
        <authorList>
            <person name="de Groot N.N."/>
        </authorList>
    </citation>
    <scope>NUCLEOTIDE SEQUENCE [LARGE SCALE GENOMIC DNA]</scope>
    <source>
        <strain evidence="11 12">CGMCC 1.10239</strain>
    </source>
</reference>
<name>A0A1G9HH77_9BACL</name>
<dbReference type="InterPro" id="IPR000755">
    <property type="entry name" value="A_A_dipeptidase"/>
</dbReference>
<dbReference type="PIRSF" id="PIRSF026671">
    <property type="entry name" value="AA_dipeptidase"/>
    <property type="match status" value="1"/>
</dbReference>
<dbReference type="EC" id="3.4.13.22" evidence="9 10"/>
<dbReference type="PANTHER" id="PTHR43126">
    <property type="entry name" value="D-ALANYL-D-ALANINE DIPEPTIDASE"/>
    <property type="match status" value="1"/>
</dbReference>
<keyword evidence="4 9" id="KW-0378">Hydrolase</keyword>
<evidence type="ECO:0000256" key="7">
    <source>
        <dbReference type="ARBA" id="ARBA00023049"/>
    </source>
</evidence>
<sequence length="256" mass="28726">MLSKRKLAANKITAFTFAASLGIALIFHGSIAAAESGYKAGVASQPVKVQKKNSLPKGFVYLDEVIPTAQYEIRYYSENNFTGSRVDGYKAPLAIFSQAGAKALKAVSDDLAGKGYILRIYDAYRPQKAVDDFVAWSQDAADIKMKQQYYPKLDKRNLFKLGFIAKKSGHTRGGTIDLTLAYAKTGTLVDMGSPYDFFGEISYYNTSLISKTQHANRKILKDVMVKHGFKPYSKEWWHFTLIKEPFPSQYFNFDVE</sequence>
<evidence type="ECO:0000313" key="11">
    <source>
        <dbReference type="EMBL" id="SDL12156.1"/>
    </source>
</evidence>
<comment type="function">
    <text evidence="9 10">Catalyzes hydrolysis of the D-alanyl-D-alanine dipeptide.</text>
</comment>
<evidence type="ECO:0000256" key="3">
    <source>
        <dbReference type="ARBA" id="ARBA00022723"/>
    </source>
</evidence>
<dbReference type="InterPro" id="IPR009045">
    <property type="entry name" value="Zn_M74/Hedgehog-like"/>
</dbReference>
<dbReference type="Pfam" id="PF01427">
    <property type="entry name" value="Peptidase_M15"/>
    <property type="match status" value="1"/>
</dbReference>
<keyword evidence="5 9" id="KW-0862">Zinc</keyword>
<dbReference type="SUPFAM" id="SSF55166">
    <property type="entry name" value="Hedgehog/DD-peptidase"/>
    <property type="match status" value="1"/>
</dbReference>
<evidence type="ECO:0000256" key="2">
    <source>
        <dbReference type="ARBA" id="ARBA00022670"/>
    </source>
</evidence>
<dbReference type="GO" id="GO:0160237">
    <property type="term" value="F:D-Ala-D-Ala dipeptidase activity"/>
    <property type="evidence" value="ECO:0007669"/>
    <property type="project" value="UniProtKB-EC"/>
</dbReference>
<keyword evidence="8 10" id="KW-0961">Cell wall biogenesis/degradation</keyword>
<dbReference type="AlphaFoldDB" id="A0A1G9HH77"/>
<dbReference type="GO" id="GO:0008270">
    <property type="term" value="F:zinc ion binding"/>
    <property type="evidence" value="ECO:0007669"/>
    <property type="project" value="UniProtKB-UniRule"/>
</dbReference>
<comment type="cofactor">
    <cofactor evidence="9">
        <name>Zn(2+)</name>
        <dbReference type="ChEBI" id="CHEBI:29105"/>
    </cofactor>
    <text evidence="9">Binds 1 zinc ion per subunit.</text>
</comment>
<dbReference type="Proteomes" id="UP000182783">
    <property type="component" value="Unassembled WGS sequence"/>
</dbReference>
<feature type="binding site" evidence="9">
    <location>
        <position position="170"/>
    </location>
    <ligand>
        <name>Zn(2+)</name>
        <dbReference type="ChEBI" id="CHEBI:29105"/>
        <note>catalytic</note>
    </ligand>
</feature>
<comment type="catalytic activity">
    <reaction evidence="1 9 10">
        <text>D-alanyl-D-alanine + H2O = 2 D-alanine</text>
        <dbReference type="Rhea" id="RHEA:20661"/>
        <dbReference type="ChEBI" id="CHEBI:15377"/>
        <dbReference type="ChEBI" id="CHEBI:57416"/>
        <dbReference type="ChEBI" id="CHEBI:57822"/>
        <dbReference type="EC" id="3.4.13.22"/>
    </reaction>
</comment>
<keyword evidence="2 9" id="KW-0645">Protease</keyword>
<dbReference type="HAMAP" id="MF_01924">
    <property type="entry name" value="A_A_dipeptidase"/>
    <property type="match status" value="1"/>
</dbReference>
<comment type="similarity">
    <text evidence="9 10">Belongs to the peptidase M15D family.</text>
</comment>
<evidence type="ECO:0000256" key="1">
    <source>
        <dbReference type="ARBA" id="ARBA00001362"/>
    </source>
</evidence>
<dbReference type="OrthoDB" id="9801430at2"/>
<dbReference type="GO" id="GO:0008237">
    <property type="term" value="F:metallopeptidase activity"/>
    <property type="evidence" value="ECO:0007669"/>
    <property type="project" value="UniProtKB-KW"/>
</dbReference>
<organism evidence="11 12">
    <name type="scientific">Paenibacillus jilunlii</name>
    <dbReference type="NCBI Taxonomy" id="682956"/>
    <lineage>
        <taxon>Bacteria</taxon>
        <taxon>Bacillati</taxon>
        <taxon>Bacillota</taxon>
        <taxon>Bacilli</taxon>
        <taxon>Bacillales</taxon>
        <taxon>Paenibacillaceae</taxon>
        <taxon>Paenibacillus</taxon>
    </lineage>
</organism>
<evidence type="ECO:0000256" key="5">
    <source>
        <dbReference type="ARBA" id="ARBA00022833"/>
    </source>
</evidence>
<evidence type="ECO:0000256" key="6">
    <source>
        <dbReference type="ARBA" id="ARBA00022997"/>
    </source>
</evidence>
<feature type="site" description="Transition state stabilizer" evidence="9">
    <location>
        <position position="125"/>
    </location>
</feature>
<evidence type="ECO:0000256" key="10">
    <source>
        <dbReference type="PIRNR" id="PIRNR026671"/>
    </source>
</evidence>
<dbReference type="RefSeq" id="WP_082722828.1">
    <property type="nucleotide sequence ID" value="NZ_CP048429.1"/>
</dbReference>
<keyword evidence="6 9" id="KW-0224">Dipeptidase</keyword>
<feature type="binding site" evidence="9">
    <location>
        <position position="177"/>
    </location>
    <ligand>
        <name>Zn(2+)</name>
        <dbReference type="ChEBI" id="CHEBI:29105"/>
        <note>catalytic</note>
    </ligand>
</feature>
<dbReference type="Gene3D" id="3.30.1380.10">
    <property type="match status" value="1"/>
</dbReference>
<keyword evidence="7 9" id="KW-0482">Metalloprotease</keyword>
<evidence type="ECO:0000313" key="12">
    <source>
        <dbReference type="Proteomes" id="UP000182783"/>
    </source>
</evidence>
<gene>
    <name evidence="11" type="ORF">SAMN05216191_101854</name>
</gene>
<dbReference type="CDD" id="cd14817">
    <property type="entry name" value="D-Ala-D-Ala_dipeptidase_VanX"/>
    <property type="match status" value="1"/>
</dbReference>
<protein>
    <recommendedName>
        <fullName evidence="9 10">D-alanyl-D-alanine dipeptidase</fullName>
        <shortName evidence="9 10">D-Ala-D-Ala dipeptidase</shortName>
        <ecNumber evidence="9 10">3.4.13.22</ecNumber>
    </recommendedName>
</protein>
<dbReference type="GO" id="GO:0006508">
    <property type="term" value="P:proteolysis"/>
    <property type="evidence" value="ECO:0007669"/>
    <property type="project" value="UniProtKB-KW"/>
</dbReference>
<evidence type="ECO:0000256" key="4">
    <source>
        <dbReference type="ARBA" id="ARBA00022801"/>
    </source>
</evidence>
<feature type="binding site" evidence="9">
    <location>
        <position position="238"/>
    </location>
    <ligand>
        <name>Zn(2+)</name>
        <dbReference type="ChEBI" id="CHEBI:29105"/>
        <note>catalytic</note>
    </ligand>
</feature>
<feature type="active site" description="Proton donor/acceptor" evidence="9">
    <location>
        <position position="235"/>
    </location>
</feature>
<evidence type="ECO:0000256" key="9">
    <source>
        <dbReference type="HAMAP-Rule" id="MF_01924"/>
    </source>
</evidence>
<keyword evidence="3 9" id="KW-0479">Metal-binding</keyword>
<dbReference type="PANTHER" id="PTHR43126:SF1">
    <property type="entry name" value="D-ALANYL-D-ALANINE DIPEPTIDASE"/>
    <property type="match status" value="1"/>
</dbReference>
<accession>A0A1G9HH77</accession>
<dbReference type="EMBL" id="FNGM01000001">
    <property type="protein sequence ID" value="SDL12156.1"/>
    <property type="molecule type" value="Genomic_DNA"/>
</dbReference>
<proteinExistence type="inferred from homology"/>
<evidence type="ECO:0000256" key="8">
    <source>
        <dbReference type="ARBA" id="ARBA00023316"/>
    </source>
</evidence>